<evidence type="ECO:0008006" key="2">
    <source>
        <dbReference type="Google" id="ProtNLM"/>
    </source>
</evidence>
<proteinExistence type="predicted"/>
<accession>A0A0S4XN71</accession>
<gene>
    <name evidence="1" type="ORF">BN3087_220018</name>
</gene>
<dbReference type="EMBL" id="FAXN01000021">
    <property type="protein sequence ID" value="CUV65201.1"/>
    <property type="molecule type" value="Genomic_DNA"/>
</dbReference>
<dbReference type="SUPFAM" id="SSF109604">
    <property type="entry name" value="HD-domain/PDEase-like"/>
    <property type="match status" value="1"/>
</dbReference>
<evidence type="ECO:0000313" key="1">
    <source>
        <dbReference type="EMBL" id="CUV65201.1"/>
    </source>
</evidence>
<name>A0A0S4XN71_9BACT</name>
<sequence>MREQSSFIITSSLKKFYFDDDIHDNIIDIRDIAHALSNICRFGGHIERFYSVAEHSVLVSKLVPKEHALAGLLHDATEAYMGDVVSPLKYLLDDYKYYENKLSTAIEKKFSVDLKNPIIKKADLTALYIEAASLYTENTVIEHFGLEDYKSDKRLEEIHPMPPIAGYQLFLKRFEELTK</sequence>
<reference evidence="1" key="1">
    <citation type="submission" date="2015-11" db="EMBL/GenBank/DDBJ databases">
        <authorList>
            <person name="Zhang Y."/>
            <person name="Guo Z."/>
        </authorList>
    </citation>
    <scope>NUCLEOTIDE SEQUENCE</scope>
    <source>
        <strain evidence="1">BN30871</strain>
    </source>
</reference>
<organism evidence="1">
    <name type="scientific">Sulfurovum sp. enrichment culture clone C5</name>
    <dbReference type="NCBI Taxonomy" id="497650"/>
    <lineage>
        <taxon>Bacteria</taxon>
        <taxon>Pseudomonadati</taxon>
        <taxon>Campylobacterota</taxon>
        <taxon>Epsilonproteobacteria</taxon>
        <taxon>Campylobacterales</taxon>
        <taxon>Sulfurovaceae</taxon>
        <taxon>Sulfurovum</taxon>
        <taxon>environmental samples</taxon>
    </lineage>
</organism>
<protein>
    <recommendedName>
        <fullName evidence="2">Metal dependent phosphohydrolase</fullName>
    </recommendedName>
</protein>
<dbReference type="Gene3D" id="1.10.3210.10">
    <property type="entry name" value="Hypothetical protein af1432"/>
    <property type="match status" value="1"/>
</dbReference>
<dbReference type="AlphaFoldDB" id="A0A0S4XN71"/>